<dbReference type="EMBL" id="BAABJM010000011">
    <property type="protein sequence ID" value="GAA5069851.1"/>
    <property type="molecule type" value="Genomic_DNA"/>
</dbReference>
<reference evidence="2" key="1">
    <citation type="journal article" date="2019" name="Int. J. Syst. Evol. Microbiol.">
        <title>The Global Catalogue of Microorganisms (GCM) 10K type strain sequencing project: providing services to taxonomists for standard genome sequencing and annotation.</title>
        <authorList>
            <consortium name="The Broad Institute Genomics Platform"/>
            <consortium name="The Broad Institute Genome Sequencing Center for Infectious Disease"/>
            <person name="Wu L."/>
            <person name="Ma J."/>
        </authorList>
    </citation>
    <scope>NUCLEOTIDE SEQUENCE [LARGE SCALE GENOMIC DNA]</scope>
    <source>
        <strain evidence="2">JCM 18298</strain>
    </source>
</reference>
<organism evidence="1 2">
    <name type="scientific">Nocardia callitridis</name>
    <dbReference type="NCBI Taxonomy" id="648753"/>
    <lineage>
        <taxon>Bacteria</taxon>
        <taxon>Bacillati</taxon>
        <taxon>Actinomycetota</taxon>
        <taxon>Actinomycetes</taxon>
        <taxon>Mycobacteriales</taxon>
        <taxon>Nocardiaceae</taxon>
        <taxon>Nocardia</taxon>
    </lineage>
</organism>
<protein>
    <submittedName>
        <fullName evidence="1">Uncharacterized protein</fullName>
    </submittedName>
</protein>
<sequence>MDAAGSGAAALSNGNADGRRGLFALEQYRKSLVVQSAPVPRNRIAMRCTRLGPILSRYRTATLTGRRRPWPISTPGAREISMVELTNPAARLMYIVPDRIV</sequence>
<name>A0ABP9L677_9NOCA</name>
<gene>
    <name evidence="1" type="ORF">GCM10023318_61520</name>
</gene>
<comment type="caution">
    <text evidence="1">The sequence shown here is derived from an EMBL/GenBank/DDBJ whole genome shotgun (WGS) entry which is preliminary data.</text>
</comment>
<evidence type="ECO:0000313" key="1">
    <source>
        <dbReference type="EMBL" id="GAA5069851.1"/>
    </source>
</evidence>
<evidence type="ECO:0000313" key="2">
    <source>
        <dbReference type="Proteomes" id="UP001500603"/>
    </source>
</evidence>
<accession>A0ABP9L677</accession>
<keyword evidence="2" id="KW-1185">Reference proteome</keyword>
<proteinExistence type="predicted"/>
<dbReference type="Proteomes" id="UP001500603">
    <property type="component" value="Unassembled WGS sequence"/>
</dbReference>